<accession>A0A2P2N314</accession>
<protein>
    <submittedName>
        <fullName evidence="1">Uncharacterized protein</fullName>
    </submittedName>
</protein>
<sequence length="45" mass="5339">MLFQNLILGVPFRSYLTFMRPSTRINLFLQCIKQGWPLNNKHCAQ</sequence>
<proteinExistence type="predicted"/>
<dbReference type="EMBL" id="GGEC01056375">
    <property type="protein sequence ID" value="MBX36859.1"/>
    <property type="molecule type" value="Transcribed_RNA"/>
</dbReference>
<dbReference type="AlphaFoldDB" id="A0A2P2N314"/>
<name>A0A2P2N314_RHIMU</name>
<organism evidence="1">
    <name type="scientific">Rhizophora mucronata</name>
    <name type="common">Asiatic mangrove</name>
    <dbReference type="NCBI Taxonomy" id="61149"/>
    <lineage>
        <taxon>Eukaryota</taxon>
        <taxon>Viridiplantae</taxon>
        <taxon>Streptophyta</taxon>
        <taxon>Embryophyta</taxon>
        <taxon>Tracheophyta</taxon>
        <taxon>Spermatophyta</taxon>
        <taxon>Magnoliopsida</taxon>
        <taxon>eudicotyledons</taxon>
        <taxon>Gunneridae</taxon>
        <taxon>Pentapetalae</taxon>
        <taxon>rosids</taxon>
        <taxon>fabids</taxon>
        <taxon>Malpighiales</taxon>
        <taxon>Rhizophoraceae</taxon>
        <taxon>Rhizophora</taxon>
    </lineage>
</organism>
<reference evidence="1" key="1">
    <citation type="submission" date="2018-02" db="EMBL/GenBank/DDBJ databases">
        <title>Rhizophora mucronata_Transcriptome.</title>
        <authorList>
            <person name="Meera S.P."/>
            <person name="Sreeshan A."/>
            <person name="Augustine A."/>
        </authorList>
    </citation>
    <scope>NUCLEOTIDE SEQUENCE</scope>
    <source>
        <tissue evidence="1">Leaf</tissue>
    </source>
</reference>
<evidence type="ECO:0000313" key="1">
    <source>
        <dbReference type="EMBL" id="MBX36859.1"/>
    </source>
</evidence>